<evidence type="ECO:0000256" key="2">
    <source>
        <dbReference type="ARBA" id="ARBA00022475"/>
    </source>
</evidence>
<dbReference type="RefSeq" id="WP_092486803.1">
    <property type="nucleotide sequence ID" value="NZ_FOYM01000034.1"/>
</dbReference>
<keyword evidence="2" id="KW-1003">Cell membrane</keyword>
<keyword evidence="10" id="KW-1185">Reference proteome</keyword>
<dbReference type="EMBL" id="FOYM01000034">
    <property type="protein sequence ID" value="SFR15065.1"/>
    <property type="molecule type" value="Genomic_DNA"/>
</dbReference>
<evidence type="ECO:0000256" key="1">
    <source>
        <dbReference type="ARBA" id="ARBA00004162"/>
    </source>
</evidence>
<dbReference type="Proteomes" id="UP000199584">
    <property type="component" value="Unassembled WGS sequence"/>
</dbReference>
<dbReference type="AlphaFoldDB" id="A0A1I6EBI9"/>
<dbReference type="OrthoDB" id="9800626at2"/>
<feature type="compositionally biased region" description="Polar residues" evidence="6">
    <location>
        <begin position="310"/>
        <end position="319"/>
    </location>
</feature>
<organism evidence="9 10">
    <name type="scientific">Desulfoscipio geothermicus DSM 3669</name>
    <dbReference type="NCBI Taxonomy" id="1121426"/>
    <lineage>
        <taxon>Bacteria</taxon>
        <taxon>Bacillati</taxon>
        <taxon>Bacillota</taxon>
        <taxon>Clostridia</taxon>
        <taxon>Eubacteriales</taxon>
        <taxon>Desulfallaceae</taxon>
        <taxon>Desulfoscipio</taxon>
    </lineage>
</organism>
<protein>
    <submittedName>
        <fullName evidence="9">Anti-sigma factor N-terminus</fullName>
    </submittedName>
</protein>
<sequence>MGQGRGLVMEVRKKSCIVLTSEGLFLEVLRPRGDVEIGQEIVFGRPVQRWFKPHYLAVASLLVAVFAWLAFAALMPRAVAYVAMDINPSVELGIDSSVKIVSARGLNKDGEAVLQGTSILREPLRDGLQQIIDRCIEYKYLDPNKENLVLATVTDVWSENKGVVDTGDVYEYISKPINDSGVDAKLIIARADRETLQKAHHNGITPGRYLLQTEARKKGVLITDEEIQLEKIRELEKKKHFRTEDLIKHWRSNDRHSAEPGNKTPAKDQMPGEPQMLPGAKETPTDEPDHRPGKSDNRGTKPWKLGADKNNGQYSNPSKPDTEPPKKVVNPGVSDKTPGDENNPEMPGKGHKVREKPADEQGESPLGEDRLPGRPDKEPGGKKDVSAKPEKLPRGEDKNIKKTQRQNRENDRKEQWTPVKYIRNKFEAWANKKRSEENREQRLENTANNPR</sequence>
<dbReference type="Pfam" id="PF23750">
    <property type="entry name" value="RsgI_M"/>
    <property type="match status" value="1"/>
</dbReference>
<evidence type="ECO:0000256" key="6">
    <source>
        <dbReference type="SAM" id="MobiDB-lite"/>
    </source>
</evidence>
<keyword evidence="3 7" id="KW-0812">Transmembrane</keyword>
<keyword evidence="5 7" id="KW-0472">Membrane</keyword>
<evidence type="ECO:0000256" key="4">
    <source>
        <dbReference type="ARBA" id="ARBA00022989"/>
    </source>
</evidence>
<reference evidence="10" key="1">
    <citation type="submission" date="2016-10" db="EMBL/GenBank/DDBJ databases">
        <authorList>
            <person name="Varghese N."/>
            <person name="Submissions S."/>
        </authorList>
    </citation>
    <scope>NUCLEOTIDE SEQUENCE [LARGE SCALE GENOMIC DNA]</scope>
    <source>
        <strain evidence="10">DSM 3669</strain>
    </source>
</reference>
<feature type="compositionally biased region" description="Basic and acidic residues" evidence="6">
    <location>
        <begin position="433"/>
        <end position="443"/>
    </location>
</feature>
<evidence type="ECO:0000256" key="3">
    <source>
        <dbReference type="ARBA" id="ARBA00022692"/>
    </source>
</evidence>
<evidence type="ECO:0000256" key="5">
    <source>
        <dbReference type="ARBA" id="ARBA00023136"/>
    </source>
</evidence>
<accession>A0A1I6EBI9</accession>
<feature type="domain" description="RsgI N-terminal anti-sigma" evidence="8">
    <location>
        <begin position="4"/>
        <end position="52"/>
    </location>
</feature>
<feature type="compositionally biased region" description="Basic and acidic residues" evidence="6">
    <location>
        <begin position="246"/>
        <end position="258"/>
    </location>
</feature>
<feature type="compositionally biased region" description="Basic and acidic residues" evidence="6">
    <location>
        <begin position="283"/>
        <end position="299"/>
    </location>
</feature>
<gene>
    <name evidence="9" type="ORF">SAMN05660706_13421</name>
</gene>
<dbReference type="STRING" id="39060.SAMN05660706_13421"/>
<evidence type="ECO:0000313" key="10">
    <source>
        <dbReference type="Proteomes" id="UP000199584"/>
    </source>
</evidence>
<dbReference type="PROSITE" id="PS51849">
    <property type="entry name" value="RSGI_N"/>
    <property type="match status" value="1"/>
</dbReference>
<evidence type="ECO:0000313" key="9">
    <source>
        <dbReference type="EMBL" id="SFR15065.1"/>
    </source>
</evidence>
<proteinExistence type="predicted"/>
<feature type="compositionally biased region" description="Basic and acidic residues" evidence="6">
    <location>
        <begin position="367"/>
        <end position="415"/>
    </location>
</feature>
<comment type="subcellular location">
    <subcellularLocation>
        <location evidence="1">Cell membrane</location>
        <topology evidence="1">Single-pass membrane protein</topology>
    </subcellularLocation>
</comment>
<evidence type="ECO:0000256" key="7">
    <source>
        <dbReference type="SAM" id="Phobius"/>
    </source>
</evidence>
<name>A0A1I6EBI9_9FIRM</name>
<evidence type="ECO:0000259" key="8">
    <source>
        <dbReference type="PROSITE" id="PS51849"/>
    </source>
</evidence>
<feature type="transmembrane region" description="Helical" evidence="7">
    <location>
        <begin position="55"/>
        <end position="75"/>
    </location>
</feature>
<dbReference type="GO" id="GO:0005886">
    <property type="term" value="C:plasma membrane"/>
    <property type="evidence" value="ECO:0007669"/>
    <property type="project" value="UniProtKB-SubCell"/>
</dbReference>
<dbReference type="InterPro" id="IPR055431">
    <property type="entry name" value="RsgI_M"/>
</dbReference>
<keyword evidence="4 7" id="KW-1133">Transmembrane helix</keyword>
<dbReference type="InterPro" id="IPR024449">
    <property type="entry name" value="Anti-sigma_RsgI_N"/>
</dbReference>
<dbReference type="Pfam" id="PF12791">
    <property type="entry name" value="RsgI_N"/>
    <property type="match status" value="1"/>
</dbReference>
<feature type="region of interest" description="Disordered" evidence="6">
    <location>
        <begin position="246"/>
        <end position="451"/>
    </location>
</feature>